<keyword evidence="6 7" id="KW-0472">Membrane</keyword>
<dbReference type="EMBL" id="CAFBLU010000014">
    <property type="protein sequence ID" value="CAB4875815.1"/>
    <property type="molecule type" value="Genomic_DNA"/>
</dbReference>
<evidence type="ECO:0000256" key="4">
    <source>
        <dbReference type="ARBA" id="ARBA00022801"/>
    </source>
</evidence>
<dbReference type="HAMAP" id="MF_00161">
    <property type="entry name" value="LspA"/>
    <property type="match status" value="1"/>
</dbReference>
<evidence type="ECO:0000256" key="1">
    <source>
        <dbReference type="ARBA" id="ARBA00022475"/>
    </source>
</evidence>
<dbReference type="InterPro" id="IPR001872">
    <property type="entry name" value="Peptidase_A8"/>
</dbReference>
<keyword evidence="5 7" id="KW-1133">Transmembrane helix</keyword>
<keyword evidence="2" id="KW-0645">Protease</keyword>
<feature type="transmembrane region" description="Helical" evidence="7">
    <location>
        <begin position="127"/>
        <end position="148"/>
    </location>
</feature>
<evidence type="ECO:0000256" key="7">
    <source>
        <dbReference type="SAM" id="Phobius"/>
    </source>
</evidence>
<dbReference type="Pfam" id="PF01252">
    <property type="entry name" value="Peptidase_A8"/>
    <property type="match status" value="1"/>
</dbReference>
<organism evidence="8">
    <name type="scientific">freshwater metagenome</name>
    <dbReference type="NCBI Taxonomy" id="449393"/>
    <lineage>
        <taxon>unclassified sequences</taxon>
        <taxon>metagenomes</taxon>
        <taxon>ecological metagenomes</taxon>
    </lineage>
</organism>
<dbReference type="PANTHER" id="PTHR33695">
    <property type="entry name" value="LIPOPROTEIN SIGNAL PEPTIDASE"/>
    <property type="match status" value="1"/>
</dbReference>
<gene>
    <name evidence="8" type="ORF">UFOPK3444_01007</name>
</gene>
<dbReference type="GO" id="GO:0006508">
    <property type="term" value="P:proteolysis"/>
    <property type="evidence" value="ECO:0007669"/>
    <property type="project" value="UniProtKB-KW"/>
</dbReference>
<keyword evidence="3 7" id="KW-0812">Transmembrane</keyword>
<keyword evidence="1" id="KW-1003">Cell membrane</keyword>
<feature type="transmembrane region" description="Helical" evidence="7">
    <location>
        <begin position="55"/>
        <end position="82"/>
    </location>
</feature>
<evidence type="ECO:0000256" key="3">
    <source>
        <dbReference type="ARBA" id="ARBA00022692"/>
    </source>
</evidence>
<sequence>MSPKQGAWLRALGLASFVLLLDQAVKSAVRSNIIVGERRDLLGPLDLVRVSNHGVAFGFMDGAGWVVPALTVAALTGVLIWFGRHTSSSLAWIPAGLVLGGALGNLWDRFQAGAVTDFIKLPHWPAFNIADMAITVGVVALVVIAEIYGRDKNPQDS</sequence>
<dbReference type="AlphaFoldDB" id="A0A6J7E3H8"/>
<proteinExistence type="inferred from homology"/>
<dbReference type="PRINTS" id="PR00781">
    <property type="entry name" value="LIPOSIGPTASE"/>
</dbReference>
<dbReference type="GO" id="GO:0016020">
    <property type="term" value="C:membrane"/>
    <property type="evidence" value="ECO:0007669"/>
    <property type="project" value="InterPro"/>
</dbReference>
<evidence type="ECO:0000313" key="8">
    <source>
        <dbReference type="EMBL" id="CAB4875815.1"/>
    </source>
</evidence>
<evidence type="ECO:0000256" key="2">
    <source>
        <dbReference type="ARBA" id="ARBA00022670"/>
    </source>
</evidence>
<evidence type="ECO:0000256" key="5">
    <source>
        <dbReference type="ARBA" id="ARBA00022989"/>
    </source>
</evidence>
<keyword evidence="4" id="KW-0378">Hydrolase</keyword>
<dbReference type="PANTHER" id="PTHR33695:SF1">
    <property type="entry name" value="LIPOPROTEIN SIGNAL PEPTIDASE"/>
    <property type="match status" value="1"/>
</dbReference>
<reference evidence="8" key="1">
    <citation type="submission" date="2020-05" db="EMBL/GenBank/DDBJ databases">
        <authorList>
            <person name="Chiriac C."/>
            <person name="Salcher M."/>
            <person name="Ghai R."/>
            <person name="Kavagutti S V."/>
        </authorList>
    </citation>
    <scope>NUCLEOTIDE SEQUENCE</scope>
</reference>
<dbReference type="GO" id="GO:0004190">
    <property type="term" value="F:aspartic-type endopeptidase activity"/>
    <property type="evidence" value="ECO:0007669"/>
    <property type="project" value="InterPro"/>
</dbReference>
<name>A0A6J7E3H8_9ZZZZ</name>
<accession>A0A6J7E3H8</accession>
<dbReference type="NCBIfam" id="TIGR00077">
    <property type="entry name" value="lspA"/>
    <property type="match status" value="1"/>
</dbReference>
<evidence type="ECO:0000256" key="6">
    <source>
        <dbReference type="ARBA" id="ARBA00023136"/>
    </source>
</evidence>
<protein>
    <submittedName>
        <fullName evidence="8">Unannotated protein</fullName>
    </submittedName>
</protein>
<feature type="transmembrane region" description="Helical" evidence="7">
    <location>
        <begin position="89"/>
        <end position="107"/>
    </location>
</feature>